<feature type="non-terminal residue" evidence="3">
    <location>
        <position position="175"/>
    </location>
</feature>
<evidence type="ECO:0000256" key="2">
    <source>
        <dbReference type="SAM" id="SignalP"/>
    </source>
</evidence>
<reference evidence="3" key="1">
    <citation type="submission" date="2018-05" db="EMBL/GenBank/DDBJ databases">
        <title>Draft genome of Mucuna pruriens seed.</title>
        <authorList>
            <person name="Nnadi N.E."/>
            <person name="Vos R."/>
            <person name="Hasami M.H."/>
            <person name="Devisetty U.K."/>
            <person name="Aguiy J.C."/>
        </authorList>
    </citation>
    <scope>NUCLEOTIDE SEQUENCE [LARGE SCALE GENOMIC DNA]</scope>
    <source>
        <strain evidence="3">JCA_2017</strain>
    </source>
</reference>
<feature type="signal peptide" evidence="2">
    <location>
        <begin position="1"/>
        <end position="19"/>
    </location>
</feature>
<comment type="caution">
    <text evidence="3">The sequence shown here is derived from an EMBL/GenBank/DDBJ whole genome shotgun (WGS) entry which is preliminary data.</text>
</comment>
<dbReference type="Proteomes" id="UP000257109">
    <property type="component" value="Unassembled WGS sequence"/>
</dbReference>
<feature type="region of interest" description="Disordered" evidence="1">
    <location>
        <begin position="96"/>
        <end position="115"/>
    </location>
</feature>
<proteinExistence type="predicted"/>
<keyword evidence="2" id="KW-0732">Signal</keyword>
<dbReference type="AlphaFoldDB" id="A0A371GPR9"/>
<accession>A0A371GPR9</accession>
<sequence length="175" mass="20004">MKTIDVVILIMTMLSLARASSNTPFGQVEPNNKSNELICSAECIIECAPFTATPIVYQACLVACNANCHKMFIDVVYNCITSCGLTKSIDINTGHSQNKKRKNIKDVAEESSQQKKPKKNKEFTCYFRYLVGEFWCYYSHNYDYARLHVKQTTKLGMFVAFLHMWWILACKSVKT</sequence>
<organism evidence="3 4">
    <name type="scientific">Mucuna pruriens</name>
    <name type="common">Velvet bean</name>
    <name type="synonym">Dolichos pruriens</name>
    <dbReference type="NCBI Taxonomy" id="157652"/>
    <lineage>
        <taxon>Eukaryota</taxon>
        <taxon>Viridiplantae</taxon>
        <taxon>Streptophyta</taxon>
        <taxon>Embryophyta</taxon>
        <taxon>Tracheophyta</taxon>
        <taxon>Spermatophyta</taxon>
        <taxon>Magnoliopsida</taxon>
        <taxon>eudicotyledons</taxon>
        <taxon>Gunneridae</taxon>
        <taxon>Pentapetalae</taxon>
        <taxon>rosids</taxon>
        <taxon>fabids</taxon>
        <taxon>Fabales</taxon>
        <taxon>Fabaceae</taxon>
        <taxon>Papilionoideae</taxon>
        <taxon>50 kb inversion clade</taxon>
        <taxon>NPAAA clade</taxon>
        <taxon>indigoferoid/millettioid clade</taxon>
        <taxon>Phaseoleae</taxon>
        <taxon>Mucuna</taxon>
    </lineage>
</organism>
<protein>
    <recommendedName>
        <fullName evidence="5">Protein TAP1</fullName>
    </recommendedName>
</protein>
<keyword evidence="4" id="KW-1185">Reference proteome</keyword>
<name>A0A371GPR9_MUCPR</name>
<evidence type="ECO:0000313" key="4">
    <source>
        <dbReference type="Proteomes" id="UP000257109"/>
    </source>
</evidence>
<evidence type="ECO:0000256" key="1">
    <source>
        <dbReference type="SAM" id="MobiDB-lite"/>
    </source>
</evidence>
<dbReference type="OrthoDB" id="10585789at2759"/>
<dbReference type="EMBL" id="QJKJ01004884">
    <property type="protein sequence ID" value="RDX92353.1"/>
    <property type="molecule type" value="Genomic_DNA"/>
</dbReference>
<gene>
    <name evidence="3" type="ORF">CR513_25533</name>
</gene>
<feature type="chain" id="PRO_5016993051" description="Protein TAP1" evidence="2">
    <location>
        <begin position="20"/>
        <end position="175"/>
    </location>
</feature>
<evidence type="ECO:0000313" key="3">
    <source>
        <dbReference type="EMBL" id="RDX92353.1"/>
    </source>
</evidence>
<feature type="non-terminal residue" evidence="3">
    <location>
        <position position="1"/>
    </location>
</feature>
<evidence type="ECO:0008006" key="5">
    <source>
        <dbReference type="Google" id="ProtNLM"/>
    </source>
</evidence>